<organism evidence="1 2">
    <name type="scientific">Platanthera guangdongensis</name>
    <dbReference type="NCBI Taxonomy" id="2320717"/>
    <lineage>
        <taxon>Eukaryota</taxon>
        <taxon>Viridiplantae</taxon>
        <taxon>Streptophyta</taxon>
        <taxon>Embryophyta</taxon>
        <taxon>Tracheophyta</taxon>
        <taxon>Spermatophyta</taxon>
        <taxon>Magnoliopsida</taxon>
        <taxon>Liliopsida</taxon>
        <taxon>Asparagales</taxon>
        <taxon>Orchidaceae</taxon>
        <taxon>Orchidoideae</taxon>
        <taxon>Orchideae</taxon>
        <taxon>Orchidinae</taxon>
        <taxon>Platanthera</taxon>
    </lineage>
</organism>
<protein>
    <submittedName>
        <fullName evidence="1">Alpha,alpha-trehalose-phosphate synthase [UDP-forming] 6</fullName>
    </submittedName>
</protein>
<dbReference type="InterPro" id="IPR001830">
    <property type="entry name" value="Glyco_trans_20"/>
</dbReference>
<evidence type="ECO:0000313" key="1">
    <source>
        <dbReference type="EMBL" id="KAK8949826.1"/>
    </source>
</evidence>
<dbReference type="Gene3D" id="3.40.50.2000">
    <property type="entry name" value="Glycogen Phosphorylase B"/>
    <property type="match status" value="1"/>
</dbReference>
<dbReference type="EMBL" id="JBBWWR010000015">
    <property type="protein sequence ID" value="KAK8949826.1"/>
    <property type="molecule type" value="Genomic_DNA"/>
</dbReference>
<dbReference type="Proteomes" id="UP001412067">
    <property type="component" value="Unassembled WGS sequence"/>
</dbReference>
<dbReference type="PANTHER" id="PTHR10788">
    <property type="entry name" value="TREHALOSE-6-PHOSPHATE SYNTHASE"/>
    <property type="match status" value="1"/>
</dbReference>
<name>A0ABR2LSP9_9ASPA</name>
<comment type="caution">
    <text evidence="1">The sequence shown here is derived from an EMBL/GenBank/DDBJ whole genome shotgun (WGS) entry which is preliminary data.</text>
</comment>
<keyword evidence="2" id="KW-1185">Reference proteome</keyword>
<evidence type="ECO:0000313" key="2">
    <source>
        <dbReference type="Proteomes" id="UP001412067"/>
    </source>
</evidence>
<dbReference type="Pfam" id="PF00982">
    <property type="entry name" value="Glyco_transf_20"/>
    <property type="match status" value="1"/>
</dbReference>
<accession>A0ABR2LSP9</accession>
<gene>
    <name evidence="1" type="primary">TPS6</name>
    <name evidence="1" type="ORF">KSP40_PGU006478</name>
</gene>
<dbReference type="PANTHER" id="PTHR10788:SF127">
    <property type="entry name" value="TREHALOSE 6-PHOSPHATE PHOSPHATASE"/>
    <property type="match status" value="1"/>
</dbReference>
<sequence length="74" mass="8328">MDIFKGISLKLLAFKQLLLQHPEFCGKVVLVQIVNPVRGMGKDVEDVQVESRTMVKGINDLFNTEIIRQGNEGE</sequence>
<proteinExistence type="predicted"/>
<reference evidence="1 2" key="1">
    <citation type="journal article" date="2022" name="Nat. Plants">
        <title>Genomes of leafy and leafless Platanthera orchids illuminate the evolution of mycoheterotrophy.</title>
        <authorList>
            <person name="Li M.H."/>
            <person name="Liu K.W."/>
            <person name="Li Z."/>
            <person name="Lu H.C."/>
            <person name="Ye Q.L."/>
            <person name="Zhang D."/>
            <person name="Wang J.Y."/>
            <person name="Li Y.F."/>
            <person name="Zhong Z.M."/>
            <person name="Liu X."/>
            <person name="Yu X."/>
            <person name="Liu D.K."/>
            <person name="Tu X.D."/>
            <person name="Liu B."/>
            <person name="Hao Y."/>
            <person name="Liao X.Y."/>
            <person name="Jiang Y.T."/>
            <person name="Sun W.H."/>
            <person name="Chen J."/>
            <person name="Chen Y.Q."/>
            <person name="Ai Y."/>
            <person name="Zhai J.W."/>
            <person name="Wu S.S."/>
            <person name="Zhou Z."/>
            <person name="Hsiao Y.Y."/>
            <person name="Wu W.L."/>
            <person name="Chen Y.Y."/>
            <person name="Lin Y.F."/>
            <person name="Hsu J.L."/>
            <person name="Li C.Y."/>
            <person name="Wang Z.W."/>
            <person name="Zhao X."/>
            <person name="Zhong W.Y."/>
            <person name="Ma X.K."/>
            <person name="Ma L."/>
            <person name="Huang J."/>
            <person name="Chen G.Z."/>
            <person name="Huang M.Z."/>
            <person name="Huang L."/>
            <person name="Peng D.H."/>
            <person name="Luo Y.B."/>
            <person name="Zou S.Q."/>
            <person name="Chen S.P."/>
            <person name="Lan S."/>
            <person name="Tsai W.C."/>
            <person name="Van de Peer Y."/>
            <person name="Liu Z.J."/>
        </authorList>
    </citation>
    <scope>NUCLEOTIDE SEQUENCE [LARGE SCALE GENOMIC DNA]</scope>
    <source>
        <strain evidence="1">Lor288</strain>
    </source>
</reference>
<dbReference type="SUPFAM" id="SSF53756">
    <property type="entry name" value="UDP-Glycosyltransferase/glycogen phosphorylase"/>
    <property type="match status" value="1"/>
</dbReference>